<evidence type="ECO:0000256" key="9">
    <source>
        <dbReference type="RuleBase" id="RU366018"/>
    </source>
</evidence>
<feature type="compositionally biased region" description="Polar residues" evidence="10">
    <location>
        <begin position="1"/>
        <end position="15"/>
    </location>
</feature>
<keyword evidence="5 9" id="KW-0833">Ubl conjugation pathway</keyword>
<evidence type="ECO:0000256" key="2">
    <source>
        <dbReference type="ARBA" id="ARBA00022679"/>
    </source>
</evidence>
<feature type="domain" description="UBR-type" evidence="11">
    <location>
        <begin position="263"/>
        <end position="334"/>
    </location>
</feature>
<keyword evidence="3 9" id="KW-0479">Metal-binding</keyword>
<reference evidence="12" key="1">
    <citation type="submission" date="2021-04" db="EMBL/GenBank/DDBJ databases">
        <authorList>
            <person name="Tunstrom K."/>
        </authorList>
    </citation>
    <scope>NUCLEOTIDE SEQUENCE</scope>
</reference>
<evidence type="ECO:0000256" key="1">
    <source>
        <dbReference type="ARBA" id="ARBA00000900"/>
    </source>
</evidence>
<evidence type="ECO:0000256" key="7">
    <source>
        <dbReference type="ARBA" id="ARBA00046341"/>
    </source>
</evidence>
<evidence type="ECO:0000256" key="10">
    <source>
        <dbReference type="SAM" id="MobiDB-lite"/>
    </source>
</evidence>
<dbReference type="InterPro" id="IPR055194">
    <property type="entry name" value="UBR1-like_WH"/>
</dbReference>
<accession>A0A8S3Y529</accession>
<dbReference type="GO" id="GO:0061630">
    <property type="term" value="F:ubiquitin protein ligase activity"/>
    <property type="evidence" value="ECO:0007669"/>
    <property type="project" value="UniProtKB-UniRule"/>
</dbReference>
<evidence type="ECO:0000259" key="11">
    <source>
        <dbReference type="PROSITE" id="PS51157"/>
    </source>
</evidence>
<evidence type="ECO:0000256" key="6">
    <source>
        <dbReference type="ARBA" id="ARBA00022833"/>
    </source>
</evidence>
<dbReference type="InterPro" id="IPR003769">
    <property type="entry name" value="ClpS_core"/>
</dbReference>
<sequence length="2311" mass="258423">MTSESDTDKASASTPKKQRLVRGDLVKKREAPIKKNIELGGKITQYLADSRQHLNIEQLYLGIAVASKINTSEIKAGKQQRTEFLHRCKDFLVKAFLQIKKRWDFENAPLIKISLLGPKNAMSEEIRKDNPSILPIAEVRRTSGVFEMSSLPPVELEVEVVDESMEDDTPEMIPADRFTLPARADAVVELWRTKLAEGVLSPAHFQDHWRVTVPRIYSPQPNRTCLDWSFDEELAQKLLIQPLEQFVWGGADGSRVVPPRRSTLCGRVFKQGEPAYSCRECGMDNTCVLCVECFKVSAHRHHKYKMGQSGGGGCCDCGDTEAWKRDPFCELHTAPDDEEQESQSSIGPDVLDRMKIVAYVCLSYCFRLLTLDHAPGLPNDLRLKDAERDLLQILDQPDCYCTVLYNDETHTFEQVIATLNRVLKSNHRDSVELVSLIDREGRALVKCNSFQICDKLKTDIETHTAMFERFTSRHGPVLKVLVMHAHVIAHQTFAMKLLTWLQNFVSQEQRLRLVVSRVALGEEGCAAAGGAGSGAVGGAGGVAGGVMQNDCRMWKAARTAWHRLLIATTLMDYDTKRTMAILFTKNYGSILKDFIRDDHDHSFSISSLSVQLYTTPTLAHHLIAKHDALFVVMNTFVSECLRRCNSKGRLEFDRNHVSMAFKRAQFILYDVKYLLGSVPTNFDDDLRKGFLHGLSLIISLLVMMQGMDSVVRQRGQHMEYEPEWESAFNLHVKLAHSITLALEWCSAERALLASAYRMALRRHADTCAHAQHQLRELGNQSALVIPYDVSSEPVSIHRPLSRFIAGLHLQLQRHGLSYHSREFDRHERPKPTPEELIEPVLCTMAMIAQVHAGMWRRNGYALLNQLYFYHNVKCRSEMLDRDVVMLQIGASLIESNEFIIHVLNKFNLLEWAAPDFEQQNVEYDTLRQTSSMVEEFLGLLITVVGSRYVPGVGEVTNDDRTKKEIIQMLCVKPMPHSELNRSLPEDQLHETGLEAVIHEVADFVKPQGGNNRGVYKLKPHLYDEYDTFFYHYTREELSKSEEEQRNRRKAAGLAECCPPPPLPKLSPAFRLLASLLQSDAALHVLRCVLERALDLRARSFSETQVHKALHLIGYAIRDEESGHYEFLAFAESAQRSGLLALLQKLTTCPRVDAHIPLAKWLLARIKALLGQTDEHAGDGDNMETDQEDKQSAEDPADAEKARRAKLAAERRAKLMAQMKTQMNNFISNNAVLFEETTTEVTAEEQVLRPLYAGAALGVWGGGVPDATRVCIMCQEEARVEAKSEPLVLVAFVQHSSVLSRERAPPRCTRDAWPTAGLGAQPHVSSCGHALHARCWRKYVDAVRDKEKIRPYRLRQPAAFDVEKKEYLCPLCERLCNTALPLLPAPSLLGGTPPPLSEGTFAESVDLILKLKHQVSSEAVHVCTEYCEEMHCRARARSVGAASSEAEDEAEAEAEVYASTHAETLLPADLLAHFGSAPVSYELVAALVEDFVRMLPIVCNSLETGGLVSIAALYRSTSYTIMSTNAVLQAERRPLLGDLPSRHRDALQALVRLAAAIPSVWSLPKHVSHHALSTLNTLERTSPLTHEVFGTLVALVLTVPSIFCKAAGPARPTHLARQITLEAFRAALTKALIAVDVSSCISEPMEEQEGTQTFKTKPDLENLLTFMKELRRGNLEIENLSAIDVWECIKRQCHGFLRCCCLFFHFLSDIIPPTELTVVHGDTWEVMCGYLDLPSTYKELMDTPLARKKALEWSALSNEWFNGELQPHIVLEPSEPPRLIPLPEDFSELMNVVSEFSCPNSEREDSKFPTMCLVCGQILCSQSYCCQIEVRKSGRSGGTEHIGAVVAHAMSCGAGAGAFLRVRECELLLLAAPAPARGAMLPAPYLDSYGETDQVRTLRTLRVRECELLLLAAPAPARGAMLPAPYFDSYDETDQVLLVHCACVSASCCCWPRPACPRRHAARALPRLVRRDGPGAYTARTLRVRECELLLLAAPAPARGAMLPAPYLDSYDETDQVRTLHVHCACVSVSCCCWPPARPRRHVARALLRLVRRDGPGAYTARTLRVRECELLLLAAPAPARGAMLPAPYLDSYGETDQVRTLRVRECELLLLAAPAPARGAMLPALYFDSYDETDQVRTLHVHCACVSASCCCWPRRRRPWRHAARALLRLVRRDGPGAYTARTLRVRECELLLLAARARPRRHAARALPRLVRRDGPGAYTARTLRVRECELLLLAAPAPARGAMLPAPYLDSYGETDQVRTLHVHCACVSVSCCCWPRPRLPAAPCCPRPTSTRTARRTRCVHCTYTARA</sequence>
<dbReference type="PANTHER" id="PTHR21497">
    <property type="entry name" value="UBIQUITIN LIGASE E3 ALPHA-RELATED"/>
    <property type="match status" value="1"/>
</dbReference>
<dbReference type="GO" id="GO:0000151">
    <property type="term" value="C:ubiquitin ligase complex"/>
    <property type="evidence" value="ECO:0007669"/>
    <property type="project" value="TreeGrafter"/>
</dbReference>
<evidence type="ECO:0000313" key="13">
    <source>
        <dbReference type="Proteomes" id="UP000691718"/>
    </source>
</evidence>
<dbReference type="PROSITE" id="PS51157">
    <property type="entry name" value="ZF_UBR"/>
    <property type="match status" value="1"/>
</dbReference>
<proteinExistence type="inferred from homology"/>
<evidence type="ECO:0000256" key="4">
    <source>
        <dbReference type="ARBA" id="ARBA00022771"/>
    </source>
</evidence>
<keyword evidence="6 9" id="KW-0862">Zinc</keyword>
<dbReference type="Pfam" id="PF18995">
    <property type="entry name" value="PRT6_C"/>
    <property type="match status" value="3"/>
</dbReference>
<evidence type="ECO:0000313" key="12">
    <source>
        <dbReference type="EMBL" id="CAG5054001.1"/>
    </source>
</evidence>
<comment type="caution">
    <text evidence="12">The sequence shown here is derived from an EMBL/GenBank/DDBJ whole genome shotgun (WGS) entry which is preliminary data.</text>
</comment>
<dbReference type="Pfam" id="PF22960">
    <property type="entry name" value="WHD_UBR1"/>
    <property type="match status" value="1"/>
</dbReference>
<comment type="pathway">
    <text evidence="9">Protein modification; protein ubiquitination.</text>
</comment>
<dbReference type="SMART" id="SM00396">
    <property type="entry name" value="ZnF_UBR1"/>
    <property type="match status" value="1"/>
</dbReference>
<dbReference type="FunFam" id="2.10.110.30:FF:000001">
    <property type="entry name" value="E3 ubiquitin-protein ligase UBR2 isoform 1"/>
    <property type="match status" value="1"/>
</dbReference>
<dbReference type="EC" id="2.3.2.27" evidence="9"/>
<dbReference type="Pfam" id="PF02617">
    <property type="entry name" value="ClpS"/>
    <property type="match status" value="1"/>
</dbReference>
<dbReference type="EMBL" id="CAJQZP010001558">
    <property type="protein sequence ID" value="CAG5054001.1"/>
    <property type="molecule type" value="Genomic_DNA"/>
</dbReference>
<name>A0A8S3Y529_PARAO</name>
<dbReference type="InterPro" id="IPR003126">
    <property type="entry name" value="Znf_UBR"/>
</dbReference>
<dbReference type="GO" id="GO:0071596">
    <property type="term" value="P:ubiquitin-dependent protein catabolic process via the N-end rule pathway"/>
    <property type="evidence" value="ECO:0007669"/>
    <property type="project" value="UniProtKB-UniRule"/>
</dbReference>
<dbReference type="InterPro" id="IPR039164">
    <property type="entry name" value="UBR1-like"/>
</dbReference>
<keyword evidence="4 9" id="KW-0863">Zinc-finger</keyword>
<evidence type="ECO:0000256" key="3">
    <source>
        <dbReference type="ARBA" id="ARBA00022723"/>
    </source>
</evidence>
<dbReference type="GO" id="GO:0008270">
    <property type="term" value="F:zinc ion binding"/>
    <property type="evidence" value="ECO:0007669"/>
    <property type="project" value="UniProtKB-UniRule"/>
</dbReference>
<dbReference type="Pfam" id="PF02207">
    <property type="entry name" value="zf-UBR"/>
    <property type="match status" value="1"/>
</dbReference>
<dbReference type="OrthoDB" id="26387at2759"/>
<keyword evidence="13" id="KW-1185">Reference proteome</keyword>
<comment type="catalytic activity">
    <reaction evidence="1 9">
        <text>S-ubiquitinyl-[E2 ubiquitin-conjugating enzyme]-L-cysteine + [acceptor protein]-L-lysine = [E2 ubiquitin-conjugating enzyme]-L-cysteine + N(6)-ubiquitinyl-[acceptor protein]-L-lysine.</text>
        <dbReference type="EC" id="2.3.2.27"/>
    </reaction>
</comment>
<feature type="region of interest" description="Disordered" evidence="10">
    <location>
        <begin position="1"/>
        <end position="20"/>
    </location>
</feature>
<feature type="compositionally biased region" description="Basic and acidic residues" evidence="10">
    <location>
        <begin position="1187"/>
        <end position="1204"/>
    </location>
</feature>
<dbReference type="GO" id="GO:0016567">
    <property type="term" value="P:protein ubiquitination"/>
    <property type="evidence" value="ECO:0007669"/>
    <property type="project" value="UniProtKB-UniRule"/>
</dbReference>
<feature type="region of interest" description="Disordered" evidence="10">
    <location>
        <begin position="1173"/>
        <end position="1204"/>
    </location>
</feature>
<dbReference type="PANTHER" id="PTHR21497:SF24">
    <property type="entry name" value="E3 UBIQUITIN-PROTEIN LIGASE UBR1"/>
    <property type="match status" value="1"/>
</dbReference>
<feature type="zinc finger region" description="UBR-type" evidence="8">
    <location>
        <begin position="263"/>
        <end position="334"/>
    </location>
</feature>
<keyword evidence="2 9" id="KW-0808">Transferase</keyword>
<comment type="similarity">
    <text evidence="7 9">Belongs to the E3 ubiquitin-protein ligase UBR1-like family.</text>
</comment>
<dbReference type="InterPro" id="IPR044046">
    <property type="entry name" value="E3_ligase_UBR-like_C"/>
</dbReference>
<evidence type="ECO:0000256" key="8">
    <source>
        <dbReference type="PROSITE-ProRule" id="PRU00508"/>
    </source>
</evidence>
<gene>
    <name evidence="12" type="ORF">PAPOLLO_LOCUS25823</name>
</gene>
<organism evidence="12 13">
    <name type="scientific">Parnassius apollo</name>
    <name type="common">Apollo butterfly</name>
    <name type="synonym">Papilio apollo</name>
    <dbReference type="NCBI Taxonomy" id="110799"/>
    <lineage>
        <taxon>Eukaryota</taxon>
        <taxon>Metazoa</taxon>
        <taxon>Ecdysozoa</taxon>
        <taxon>Arthropoda</taxon>
        <taxon>Hexapoda</taxon>
        <taxon>Insecta</taxon>
        <taxon>Pterygota</taxon>
        <taxon>Neoptera</taxon>
        <taxon>Endopterygota</taxon>
        <taxon>Lepidoptera</taxon>
        <taxon>Glossata</taxon>
        <taxon>Ditrysia</taxon>
        <taxon>Papilionoidea</taxon>
        <taxon>Papilionidae</taxon>
        <taxon>Parnassiinae</taxon>
        <taxon>Parnassini</taxon>
        <taxon>Parnassius</taxon>
        <taxon>Parnassius</taxon>
    </lineage>
</organism>
<dbReference type="GO" id="GO:0005737">
    <property type="term" value="C:cytoplasm"/>
    <property type="evidence" value="ECO:0007669"/>
    <property type="project" value="TreeGrafter"/>
</dbReference>
<dbReference type="Proteomes" id="UP000691718">
    <property type="component" value="Unassembled WGS sequence"/>
</dbReference>
<protein>
    <recommendedName>
        <fullName evidence="9">E3 ubiquitin-protein ligase</fullName>
        <ecNumber evidence="9">2.3.2.27</ecNumber>
    </recommendedName>
</protein>
<evidence type="ECO:0000256" key="5">
    <source>
        <dbReference type="ARBA" id="ARBA00022786"/>
    </source>
</evidence>
<comment type="function">
    <text evidence="9">Ubiquitin ligase protein which is a component of the N-end rule pathway. Recognizes and binds to proteins bearing specific N-terminal residues that are destabilizing according to the N-end rule, leading to their ubiquitination and subsequent degradation.</text>
</comment>